<sequence>MNEILSPEQVKAARALLAWSQQELAAEARVATSTVADFERGVRTPMINNAQAIRESLEARGLEFIAGGVVEKAMLPPPPPVPHPGSLFRWVNATDLSQWGERRDGQSGMPELLRRLIYAAHGPAAFVHFPSDESVQYRGWDGVCTVIAGSEFVPDGDSVWEIGAQRTRIRKKAGDDLDKRTEDPMGHDRSRTTFVFVTPQRFVGKEEWVAEKKSLGIWRDIVAIDGDDLVHWLEMYPAVAQWLSVKIGRRPQGLRNMDEVWEEWVRTTKVPLTPDVLLTDRDGNQIAVLKWLREAPQLISIQADAPDEAIAFLHAAISPLPEAYRLSYLSRCVVTDTDETARQLLGLGTPLIIVMTDPDAGLARRLVDAGHHVFAAYGPSINDSANACRLARPWRFHLQAALTQAGLSEEHAHLIARASGRSITVLRRLMPAAPNYRTRWAERAPAELIAAMFAGAWMDTNGPDRKLISKLAGCSYEQFETVLAPLAAGLDGPIVRLGNIWKVVSLRDLWTQIGAQVTPTQFARFEAAYQEVLSTINPRFATRPKGKYYEEEGEFGEEISSTLRQGLAEAMIAPAVYPNQAALITDVVGRVGGAVHKLLHNAPAALWWSLSRDFHNIAEAAPDAFLDALEVGLEGSDPAVMSLFRSDEGVFHSAEYLSNLLWALEMLARSPNYVMRAALLLAHLDELDPGGKWGNRPSATLRRIFVTWSPQTYATPAQRLKVIDRVVREYPDVGWNLLMALAPKFHDTSGPSSMPNWRDFAPDEPELITWSTVAEASRAVGKRLLAQVGGSIERWQSLLDLWGNFDSAWRVDAAVQLERFVADLSEPGEIEVLRDKLRGLLEKHRGFKDAQWALAEEDLQPLDQVFNNLQPVGVEDRVRWLFRPGAMNLRPNVDFKAQHDELEARQIQAAEALLADLSEDALFAFTATITMHNALGVAVAMSHTPEATQRTLLKRGLLADDAGEADFASGIMWGLKMKAGARGDAWIHQLWAQAIAENWGERAEIRIVHALPPAPETWAEIESRSVSLVNAYWKTLSAYVIPGDADPVYIAEHLSAADRSRDAIGWLGHNIAAKPPGPLLVQTLRKAAQSAAPTDSNNAVMLSYSLGIILEYLETIPEVTEQEIVELEWSYFQSLRYSQRPARTLHRALARDPDFYVYMLKLIFLPAKDSGVEEPEPEDIDGARQLATQAYDVLHDWALVPGTDDQGVIDLAALEDWIKRARKLLAEAGRGEIGDSKIGEILSAAKREPDQPWPPKPVREIIEMVRSRAMERGFEVGVYNRRGVTVRMPHDGGELERSLAARYRADAEALRFDWLRTAGCLDRIASTYEVDAKREDLSADQRDWL</sequence>
<dbReference type="InterPro" id="IPR001387">
    <property type="entry name" value="Cro/C1-type_HTH"/>
</dbReference>
<comment type="caution">
    <text evidence="2">The sequence shown here is derived from an EMBL/GenBank/DDBJ whole genome shotgun (WGS) entry which is preliminary data.</text>
</comment>
<dbReference type="EMBL" id="LWSA01000252">
    <property type="protein sequence ID" value="OCX69330.1"/>
    <property type="molecule type" value="Genomic_DNA"/>
</dbReference>
<proteinExistence type="predicted"/>
<dbReference type="Gene3D" id="1.10.260.40">
    <property type="entry name" value="lambda repressor-like DNA-binding domains"/>
    <property type="match status" value="1"/>
</dbReference>
<protein>
    <submittedName>
        <fullName evidence="2">XRE family transcriptional regulator</fullName>
    </submittedName>
</protein>
<evidence type="ECO:0000313" key="2">
    <source>
        <dbReference type="EMBL" id="OCX69330.1"/>
    </source>
</evidence>
<accession>A0A1C2I065</accession>
<dbReference type="Pfam" id="PF01381">
    <property type="entry name" value="HTH_3"/>
    <property type="match status" value="1"/>
</dbReference>
<feature type="domain" description="HTH cro/C1-type" evidence="1">
    <location>
        <begin position="10"/>
        <end position="64"/>
    </location>
</feature>
<dbReference type="Proteomes" id="UP000094893">
    <property type="component" value="Unassembled WGS sequence"/>
</dbReference>
<dbReference type="CDD" id="cd00093">
    <property type="entry name" value="HTH_XRE"/>
    <property type="match status" value="1"/>
</dbReference>
<evidence type="ECO:0000259" key="1">
    <source>
        <dbReference type="PROSITE" id="PS50943"/>
    </source>
</evidence>
<name>A0A1C2I065_ACITH</name>
<dbReference type="SUPFAM" id="SSF47413">
    <property type="entry name" value="lambda repressor-like DNA-binding domains"/>
    <property type="match status" value="1"/>
</dbReference>
<dbReference type="PROSITE" id="PS50943">
    <property type="entry name" value="HTH_CROC1"/>
    <property type="match status" value="1"/>
</dbReference>
<organism evidence="2 3">
    <name type="scientific">Acidithiobacillus thiooxidans</name>
    <name type="common">Thiobacillus thiooxidans</name>
    <dbReference type="NCBI Taxonomy" id="930"/>
    <lineage>
        <taxon>Bacteria</taxon>
        <taxon>Pseudomonadati</taxon>
        <taxon>Pseudomonadota</taxon>
        <taxon>Acidithiobacillia</taxon>
        <taxon>Acidithiobacillales</taxon>
        <taxon>Acidithiobacillaceae</taxon>
        <taxon>Acidithiobacillus</taxon>
    </lineage>
</organism>
<reference evidence="2 3" key="1">
    <citation type="journal article" date="2016" name="Int. J. Mol. Sci.">
        <title>Comparative genomics of the extreme acidophile Acidithiobacillus thiooxidans reveals intraspecific divergence and niche adaptation.</title>
        <authorList>
            <person name="Zhang X."/>
            <person name="Feng X."/>
            <person name="Tao J."/>
            <person name="Ma L."/>
            <person name="Xiao Y."/>
            <person name="Liang Y."/>
            <person name="Liu X."/>
            <person name="Yin H."/>
        </authorList>
    </citation>
    <scope>NUCLEOTIDE SEQUENCE [LARGE SCALE GENOMIC DNA]</scope>
    <source>
        <strain evidence="2 3">A02</strain>
    </source>
</reference>
<dbReference type="RefSeq" id="WP_024895190.1">
    <property type="nucleotide sequence ID" value="NZ_LWRZ01000089.1"/>
</dbReference>
<gene>
    <name evidence="2" type="ORF">A6P07_16705</name>
</gene>
<dbReference type="InterPro" id="IPR010982">
    <property type="entry name" value="Lambda_DNA-bd_dom_sf"/>
</dbReference>
<evidence type="ECO:0000313" key="3">
    <source>
        <dbReference type="Proteomes" id="UP000094893"/>
    </source>
</evidence>
<dbReference type="SMART" id="SM00530">
    <property type="entry name" value="HTH_XRE"/>
    <property type="match status" value="1"/>
</dbReference>
<dbReference type="GO" id="GO:0003677">
    <property type="term" value="F:DNA binding"/>
    <property type="evidence" value="ECO:0007669"/>
    <property type="project" value="InterPro"/>
</dbReference>